<dbReference type="SUPFAM" id="SSF143456">
    <property type="entry name" value="VC0467-like"/>
    <property type="match status" value="1"/>
</dbReference>
<proteinExistence type="inferred from homology"/>
<dbReference type="PANTHER" id="PTHR30327">
    <property type="entry name" value="UNCHARACTERIZED PROTEIN YQGE"/>
    <property type="match status" value="1"/>
</dbReference>
<dbReference type="InterPro" id="IPR003774">
    <property type="entry name" value="AlgH-like"/>
</dbReference>
<name>M2TKY8_9SPHN</name>
<dbReference type="HAMAP" id="MF_00758">
    <property type="entry name" value="UPF0301"/>
    <property type="match status" value="1"/>
</dbReference>
<organism evidence="3 4">
    <name type="scientific">Pacificimonas flava</name>
    <dbReference type="NCBI Taxonomy" id="1234595"/>
    <lineage>
        <taxon>Bacteria</taxon>
        <taxon>Pseudomonadati</taxon>
        <taxon>Pseudomonadota</taxon>
        <taxon>Alphaproteobacteria</taxon>
        <taxon>Sphingomonadales</taxon>
        <taxon>Sphingosinicellaceae</taxon>
        <taxon>Pacificimonas</taxon>
    </lineage>
</organism>
<sequence length="186" mass="20025">MTDTQFQSGQFLLSMPGMGDERFERAVIAVCSHDEEAALGIVVNHIRGDVDAHGLLEKLEIEVGDMPKAPVFAGGPVEPARGFVLHSTDYEGQGTLSVAGRWALTATLDILRDIARGNGPARWMIALGYTGWGEGQLETEMTRHGWMPAAGDTDLLWETPIEDRWKTAFAGEGIDVGMLSAKAGNA</sequence>
<dbReference type="OrthoDB" id="9807486at2"/>
<dbReference type="PATRIC" id="fig|1234595.3.peg.2356"/>
<gene>
    <name evidence="3" type="ORF">C725_2354</name>
</gene>
<accession>M2TKY8</accession>
<evidence type="ECO:0000313" key="3">
    <source>
        <dbReference type="EMBL" id="EMD82316.1"/>
    </source>
</evidence>
<comment type="caution">
    <text evidence="3">The sequence shown here is derived from an EMBL/GenBank/DDBJ whole genome shotgun (WGS) entry which is preliminary data.</text>
</comment>
<comment type="similarity">
    <text evidence="1 2">Belongs to the UPF0301 (AlgH) family.</text>
</comment>
<protein>
    <recommendedName>
        <fullName evidence="2">UPF0301 protein C725_2354</fullName>
    </recommendedName>
</protein>
<dbReference type="AlphaFoldDB" id="M2TKY8"/>
<evidence type="ECO:0000313" key="4">
    <source>
        <dbReference type="Proteomes" id="UP000011717"/>
    </source>
</evidence>
<dbReference type="RefSeq" id="WP_008603111.1">
    <property type="nucleotide sequence ID" value="NZ_AMRV01000008.1"/>
</dbReference>
<dbReference type="Gene3D" id="3.40.1740.10">
    <property type="entry name" value="VC0467-like"/>
    <property type="match status" value="1"/>
</dbReference>
<evidence type="ECO:0000256" key="2">
    <source>
        <dbReference type="HAMAP-Rule" id="MF_00758"/>
    </source>
</evidence>
<dbReference type="GO" id="GO:0005829">
    <property type="term" value="C:cytosol"/>
    <property type="evidence" value="ECO:0007669"/>
    <property type="project" value="TreeGrafter"/>
</dbReference>
<reference evidence="3 4" key="1">
    <citation type="journal article" date="2013" name="Genome Announc.">
        <title>Draft Genome Sequence of Strain JLT2015T, Belonging to the Family Sphingomonadaceae of the Alphaproteobacteria.</title>
        <authorList>
            <person name="Tang K."/>
            <person name="Liu K."/>
            <person name="Li S."/>
            <person name="Jiao N."/>
        </authorList>
    </citation>
    <scope>NUCLEOTIDE SEQUENCE [LARGE SCALE GENOMIC DNA]</scope>
    <source>
        <strain evidence="3 4">JLT2015</strain>
    </source>
</reference>
<dbReference type="PANTHER" id="PTHR30327:SF1">
    <property type="entry name" value="UPF0301 PROTEIN YQGE"/>
    <property type="match status" value="1"/>
</dbReference>
<dbReference type="Proteomes" id="UP000011717">
    <property type="component" value="Unassembled WGS sequence"/>
</dbReference>
<dbReference type="EMBL" id="AMRV01000008">
    <property type="protein sequence ID" value="EMD82316.1"/>
    <property type="molecule type" value="Genomic_DNA"/>
</dbReference>
<evidence type="ECO:0000256" key="1">
    <source>
        <dbReference type="ARBA" id="ARBA00009600"/>
    </source>
</evidence>
<keyword evidence="4" id="KW-1185">Reference proteome</keyword>
<dbReference type="Pfam" id="PF02622">
    <property type="entry name" value="DUF179"/>
    <property type="match status" value="1"/>
</dbReference>